<evidence type="ECO:0000256" key="7">
    <source>
        <dbReference type="SAM" id="SignalP"/>
    </source>
</evidence>
<dbReference type="AlphaFoldDB" id="A0A7W6LK45"/>
<dbReference type="GO" id="GO:0031640">
    <property type="term" value="P:killing of cells of another organism"/>
    <property type="evidence" value="ECO:0007669"/>
    <property type="project" value="UniProtKB-KW"/>
</dbReference>
<dbReference type="EC" id="3.2.1.17" evidence="6"/>
<dbReference type="InterPro" id="IPR051018">
    <property type="entry name" value="Bacteriophage_GH24"/>
</dbReference>
<gene>
    <name evidence="8" type="ORF">GGQ72_004399</name>
</gene>
<dbReference type="InterPro" id="IPR023346">
    <property type="entry name" value="Lysozyme-like_dom_sf"/>
</dbReference>
<dbReference type="Gene3D" id="1.10.530.40">
    <property type="match status" value="1"/>
</dbReference>
<evidence type="ECO:0000256" key="3">
    <source>
        <dbReference type="ARBA" id="ARBA00022638"/>
    </source>
</evidence>
<dbReference type="HAMAP" id="MF_04110">
    <property type="entry name" value="ENDOLYSIN_T4"/>
    <property type="match status" value="1"/>
</dbReference>
<organism evidence="8 9">
    <name type="scientific">Rhizobium rhizoryzae</name>
    <dbReference type="NCBI Taxonomy" id="451876"/>
    <lineage>
        <taxon>Bacteria</taxon>
        <taxon>Pseudomonadati</taxon>
        <taxon>Pseudomonadota</taxon>
        <taxon>Alphaproteobacteria</taxon>
        <taxon>Hyphomicrobiales</taxon>
        <taxon>Rhizobiaceae</taxon>
        <taxon>Rhizobium/Agrobacterium group</taxon>
        <taxon>Rhizobium</taxon>
    </lineage>
</organism>
<feature type="signal peptide" evidence="7">
    <location>
        <begin position="1"/>
        <end position="29"/>
    </location>
</feature>
<dbReference type="RefSeq" id="WP_165130331.1">
    <property type="nucleotide sequence ID" value="NZ_CP049247.1"/>
</dbReference>
<comment type="caution">
    <text evidence="8">The sequence shown here is derived from an EMBL/GenBank/DDBJ whole genome shotgun (WGS) entry which is preliminary data.</text>
</comment>
<dbReference type="InterPro" id="IPR034690">
    <property type="entry name" value="Endolysin_T4_type"/>
</dbReference>
<evidence type="ECO:0000313" key="8">
    <source>
        <dbReference type="EMBL" id="MBB4145833.1"/>
    </source>
</evidence>
<dbReference type="CDD" id="cd16900">
    <property type="entry name" value="endolysin_R21-like"/>
    <property type="match status" value="1"/>
</dbReference>
<keyword evidence="7" id="KW-0732">Signal</keyword>
<dbReference type="Pfam" id="PF00959">
    <property type="entry name" value="Phage_lysozyme"/>
    <property type="match status" value="1"/>
</dbReference>
<dbReference type="InterPro" id="IPR002196">
    <property type="entry name" value="Glyco_hydro_24"/>
</dbReference>
<keyword evidence="2 6" id="KW-0929">Antimicrobial</keyword>
<dbReference type="Proteomes" id="UP000519897">
    <property type="component" value="Unassembled WGS sequence"/>
</dbReference>
<dbReference type="PANTHER" id="PTHR38107">
    <property type="match status" value="1"/>
</dbReference>
<dbReference type="GO" id="GO:0016998">
    <property type="term" value="P:cell wall macromolecule catabolic process"/>
    <property type="evidence" value="ECO:0007669"/>
    <property type="project" value="InterPro"/>
</dbReference>
<evidence type="ECO:0000256" key="2">
    <source>
        <dbReference type="ARBA" id="ARBA00022529"/>
    </source>
</evidence>
<evidence type="ECO:0000256" key="5">
    <source>
        <dbReference type="ARBA" id="ARBA00023295"/>
    </source>
</evidence>
<keyword evidence="3 6" id="KW-0081">Bacteriolytic enzyme</keyword>
<keyword evidence="4 6" id="KW-0378">Hydrolase</keyword>
<dbReference type="GO" id="GO:0009253">
    <property type="term" value="P:peptidoglycan catabolic process"/>
    <property type="evidence" value="ECO:0007669"/>
    <property type="project" value="InterPro"/>
</dbReference>
<comment type="similarity">
    <text evidence="6">Belongs to the glycosyl hydrolase 24 family.</text>
</comment>
<sequence length="194" mass="20771">MPIHKITSTRRGKAAIAAVLAGISAGSYAAYNAYAPNGQMDPAVVLAAEKLIMPWEGLRTNAYLDSVGIPTICWGETKNVRLGMVKTPAECRDMLISRTFSDYQQPIVRCAPKLAQAPVSVRAAMISGSYNFGVGAWCRSTAKRMIDASKWNAACEAQTAFNKAGGRVLTGLVNRREMGDAQRIGEAELCVSGL</sequence>
<dbReference type="GO" id="GO:0042742">
    <property type="term" value="P:defense response to bacterium"/>
    <property type="evidence" value="ECO:0007669"/>
    <property type="project" value="UniProtKB-KW"/>
</dbReference>
<evidence type="ECO:0000256" key="1">
    <source>
        <dbReference type="ARBA" id="ARBA00000632"/>
    </source>
</evidence>
<reference evidence="8 9" key="1">
    <citation type="submission" date="2020-08" db="EMBL/GenBank/DDBJ databases">
        <title>Genomic Encyclopedia of Type Strains, Phase IV (KMG-IV): sequencing the most valuable type-strain genomes for metagenomic binning, comparative biology and taxonomic classification.</title>
        <authorList>
            <person name="Goeker M."/>
        </authorList>
    </citation>
    <scope>NUCLEOTIDE SEQUENCE [LARGE SCALE GENOMIC DNA]</scope>
    <source>
        <strain evidence="8 9">DSM 29514</strain>
    </source>
</reference>
<dbReference type="SUPFAM" id="SSF53955">
    <property type="entry name" value="Lysozyme-like"/>
    <property type="match status" value="1"/>
</dbReference>
<dbReference type="PANTHER" id="PTHR38107:SF3">
    <property type="entry name" value="LYSOZYME RRRD-RELATED"/>
    <property type="match status" value="1"/>
</dbReference>
<dbReference type="GO" id="GO:0003796">
    <property type="term" value="F:lysozyme activity"/>
    <property type="evidence" value="ECO:0007669"/>
    <property type="project" value="UniProtKB-EC"/>
</dbReference>
<evidence type="ECO:0000313" key="9">
    <source>
        <dbReference type="Proteomes" id="UP000519897"/>
    </source>
</evidence>
<keyword evidence="5 6" id="KW-0326">Glycosidase</keyword>
<keyword evidence="9" id="KW-1185">Reference proteome</keyword>
<name>A0A7W6LK45_9HYPH</name>
<accession>A0A7W6LK45</accession>
<comment type="catalytic activity">
    <reaction evidence="1 6">
        <text>Hydrolysis of (1-&gt;4)-beta-linkages between N-acetylmuramic acid and N-acetyl-D-glucosamine residues in a peptidoglycan and between N-acetyl-D-glucosamine residues in chitodextrins.</text>
        <dbReference type="EC" id="3.2.1.17"/>
    </reaction>
</comment>
<evidence type="ECO:0000256" key="6">
    <source>
        <dbReference type="RuleBase" id="RU003788"/>
    </source>
</evidence>
<proteinExistence type="inferred from homology"/>
<protein>
    <recommendedName>
        <fullName evidence="6">Lysozyme</fullName>
        <ecNumber evidence="6">3.2.1.17</ecNumber>
    </recommendedName>
</protein>
<evidence type="ECO:0000256" key="4">
    <source>
        <dbReference type="ARBA" id="ARBA00022801"/>
    </source>
</evidence>
<dbReference type="InterPro" id="IPR023347">
    <property type="entry name" value="Lysozyme_dom_sf"/>
</dbReference>
<dbReference type="EMBL" id="JACIEC010000012">
    <property type="protein sequence ID" value="MBB4145833.1"/>
    <property type="molecule type" value="Genomic_DNA"/>
</dbReference>
<feature type="chain" id="PRO_5030921171" description="Lysozyme" evidence="7">
    <location>
        <begin position="30"/>
        <end position="194"/>
    </location>
</feature>